<dbReference type="AlphaFoldDB" id="A0A161UBI1"/>
<evidence type="ECO:0000313" key="2">
    <source>
        <dbReference type="EMBL" id="KZE83791.1"/>
    </source>
</evidence>
<organism evidence="2 3">
    <name type="scientific">Myroides marinus</name>
    <dbReference type="NCBI Taxonomy" id="703342"/>
    <lineage>
        <taxon>Bacteria</taxon>
        <taxon>Pseudomonadati</taxon>
        <taxon>Bacteroidota</taxon>
        <taxon>Flavobacteriia</taxon>
        <taxon>Flavobacteriales</taxon>
        <taxon>Flavobacteriaceae</taxon>
        <taxon>Myroides</taxon>
    </lineage>
</organism>
<evidence type="ECO:0000313" key="3">
    <source>
        <dbReference type="Proteomes" id="UP000076630"/>
    </source>
</evidence>
<dbReference type="SUPFAM" id="SSF53335">
    <property type="entry name" value="S-adenosyl-L-methionine-dependent methyltransferases"/>
    <property type="match status" value="1"/>
</dbReference>
<dbReference type="Pfam" id="PF08241">
    <property type="entry name" value="Methyltransf_11"/>
    <property type="match status" value="1"/>
</dbReference>
<accession>A0A161UBI1</accession>
<name>A0A161UBI1_9FLAO</name>
<gene>
    <name evidence="2" type="ORF">AV926_03780</name>
</gene>
<feature type="domain" description="Methyltransferase type 11" evidence="1">
    <location>
        <begin position="66"/>
        <end position="160"/>
    </location>
</feature>
<dbReference type="GO" id="GO:0008757">
    <property type="term" value="F:S-adenosylmethionine-dependent methyltransferase activity"/>
    <property type="evidence" value="ECO:0007669"/>
    <property type="project" value="InterPro"/>
</dbReference>
<keyword evidence="2" id="KW-0808">Transferase</keyword>
<dbReference type="Proteomes" id="UP000076630">
    <property type="component" value="Unassembled WGS sequence"/>
</dbReference>
<comment type="caution">
    <text evidence="2">The sequence shown here is derived from an EMBL/GenBank/DDBJ whole genome shotgun (WGS) entry which is preliminary data.</text>
</comment>
<evidence type="ECO:0000259" key="1">
    <source>
        <dbReference type="Pfam" id="PF08241"/>
    </source>
</evidence>
<proteinExistence type="predicted"/>
<keyword evidence="3" id="KW-1185">Reference proteome</keyword>
<protein>
    <submittedName>
        <fullName evidence="2">Methyltransferase</fullName>
    </submittedName>
</protein>
<dbReference type="OrthoDB" id="9772751at2"/>
<dbReference type="Gene3D" id="3.40.50.150">
    <property type="entry name" value="Vaccinia Virus protein VP39"/>
    <property type="match status" value="1"/>
</dbReference>
<dbReference type="CDD" id="cd02440">
    <property type="entry name" value="AdoMet_MTases"/>
    <property type="match status" value="1"/>
</dbReference>
<dbReference type="EMBL" id="LQNU01000035">
    <property type="protein sequence ID" value="KZE83791.1"/>
    <property type="molecule type" value="Genomic_DNA"/>
</dbReference>
<dbReference type="InterPro" id="IPR013216">
    <property type="entry name" value="Methyltransf_11"/>
</dbReference>
<keyword evidence="2" id="KW-0489">Methyltransferase</keyword>
<reference evidence="2 3" key="1">
    <citation type="submission" date="2016-01" db="EMBL/GenBank/DDBJ databases">
        <title>Whole genome sequencing of Myroides marinus L41.</title>
        <authorList>
            <person name="Hong K.W."/>
        </authorList>
    </citation>
    <scope>NUCLEOTIDE SEQUENCE [LARGE SCALE GENOMIC DNA]</scope>
    <source>
        <strain evidence="2 3">L41</strain>
    </source>
</reference>
<dbReference type="GO" id="GO:0032259">
    <property type="term" value="P:methylation"/>
    <property type="evidence" value="ECO:0007669"/>
    <property type="project" value="UniProtKB-KW"/>
</dbReference>
<dbReference type="InterPro" id="IPR029063">
    <property type="entry name" value="SAM-dependent_MTases_sf"/>
</dbReference>
<sequence>MTKTKEYLQHNQKAWDKQALANQQWSMPVSEELVAKAKQGDWDLFVLPTPIDKTWLGDVTGKKILCLASAGGQQAPILAAAGAKVTVMDLSVEQLNKDKQVADRDNLHLTIVQGDMTNLEMFQDNSFDIIIHPISNLYVSDVTLVWNECYRVLNHGGRLISSFYNPVVFIHDKDSKYGAEGVIKPKYKIPYADLRDLSPKEVEEKQNRDEAFVFGHSLQDLIGGQLKAGFLIKEYEEAFQPNPRFVVDHYLPTFIATVAIKLQ</sequence>
<dbReference type="RefSeq" id="WP_038986602.1">
    <property type="nucleotide sequence ID" value="NZ_JACAJP010000010.1"/>
</dbReference>